<feature type="non-terminal residue" evidence="2">
    <location>
        <position position="175"/>
    </location>
</feature>
<reference evidence="2" key="2">
    <citation type="journal article" date="2015" name="Gigascience">
        <title>Reconstructing a comprehensive transcriptome assembly of a white-pupal translocated strain of the pest fruit fly Bactrocera cucurbitae.</title>
        <authorList>
            <person name="Sim S.B."/>
            <person name="Calla B."/>
            <person name="Hall B."/>
            <person name="DeRego T."/>
            <person name="Geib S.M."/>
        </authorList>
    </citation>
    <scope>NUCLEOTIDE SEQUENCE</scope>
</reference>
<gene>
    <name evidence="2" type="primary">ph-p_1</name>
    <name evidence="2" type="ORF">g.43102</name>
</gene>
<dbReference type="AlphaFoldDB" id="A0A0A1WVJ7"/>
<dbReference type="EMBL" id="GBXI01011854">
    <property type="protein sequence ID" value="JAD02438.1"/>
    <property type="molecule type" value="Transcribed_RNA"/>
</dbReference>
<name>A0A0A1WVJ7_ZEUCU</name>
<feature type="region of interest" description="Disordered" evidence="1">
    <location>
        <begin position="127"/>
        <end position="175"/>
    </location>
</feature>
<feature type="compositionally biased region" description="Low complexity" evidence="1">
    <location>
        <begin position="127"/>
        <end position="145"/>
    </location>
</feature>
<evidence type="ECO:0000313" key="2">
    <source>
        <dbReference type="EMBL" id="JAD02438.1"/>
    </source>
</evidence>
<proteinExistence type="predicted"/>
<protein>
    <submittedName>
        <fullName evidence="2">Polyhomeotic-proximal chromatin protein</fullName>
    </submittedName>
</protein>
<reference evidence="2" key="1">
    <citation type="submission" date="2014-11" db="EMBL/GenBank/DDBJ databases">
        <authorList>
            <person name="Geib S."/>
        </authorList>
    </citation>
    <scope>NUCLEOTIDE SEQUENCE</scope>
</reference>
<accession>A0A0A1WVJ7</accession>
<sequence length="175" mass="19604">MDRRGLKFISKRTDIESDVTHPTPTNVYLPTQPLKDNSNIRIIRVNSEYTQSVDSTTAALKQQQQQQQRLSLKTAEKSVCEPNEFAHLQEKLAGGQVGRDDDETNSGYVKTCTAIRTANIVNQQQQQYNNTNNNNKSNNKNQKNKTYINSDTDKDWSSAIAEKTNEASSSSSSSS</sequence>
<evidence type="ECO:0000256" key="1">
    <source>
        <dbReference type="SAM" id="MobiDB-lite"/>
    </source>
</evidence>
<organism evidence="2">
    <name type="scientific">Zeugodacus cucurbitae</name>
    <name type="common">Melon fruit fly</name>
    <name type="synonym">Bactrocera cucurbitae</name>
    <dbReference type="NCBI Taxonomy" id="28588"/>
    <lineage>
        <taxon>Eukaryota</taxon>
        <taxon>Metazoa</taxon>
        <taxon>Ecdysozoa</taxon>
        <taxon>Arthropoda</taxon>
        <taxon>Hexapoda</taxon>
        <taxon>Insecta</taxon>
        <taxon>Pterygota</taxon>
        <taxon>Neoptera</taxon>
        <taxon>Endopterygota</taxon>
        <taxon>Diptera</taxon>
        <taxon>Brachycera</taxon>
        <taxon>Muscomorpha</taxon>
        <taxon>Tephritoidea</taxon>
        <taxon>Tephritidae</taxon>
        <taxon>Zeugodacus</taxon>
        <taxon>Zeugodacus</taxon>
    </lineage>
</organism>